<dbReference type="SUPFAM" id="SSF53323">
    <property type="entry name" value="Pyruvate-ferredoxin oxidoreductase, PFOR, domain III"/>
    <property type="match status" value="1"/>
</dbReference>
<dbReference type="Pfam" id="PF01558">
    <property type="entry name" value="POR"/>
    <property type="match status" value="1"/>
</dbReference>
<dbReference type="EMBL" id="MFAF01000074">
    <property type="protein sequence ID" value="OGD75388.1"/>
    <property type="molecule type" value="Genomic_DNA"/>
</dbReference>
<evidence type="ECO:0000259" key="2">
    <source>
        <dbReference type="Pfam" id="PF01558"/>
    </source>
</evidence>
<proteinExistence type="predicted"/>
<dbReference type="AlphaFoldDB" id="A0A1F5F6X0"/>
<dbReference type="InterPro" id="IPR019752">
    <property type="entry name" value="Pyrv/ketoisovalerate_OxRed_cat"/>
</dbReference>
<evidence type="ECO:0000313" key="3">
    <source>
        <dbReference type="EMBL" id="OGD75388.1"/>
    </source>
</evidence>
<sequence length="88" mass="9451">MEEIVAAFEGFAGRVIALDATAFAVERGSWISSNAVLLGALAASGALPFDGRFIEDGISAQSKPSHLERNLACFRRGFEEKPRTPPTR</sequence>
<protein>
    <recommendedName>
        <fullName evidence="2">Pyruvate/ketoisovalerate oxidoreductase catalytic domain-containing protein</fullName>
    </recommendedName>
</protein>
<evidence type="ECO:0000256" key="1">
    <source>
        <dbReference type="ARBA" id="ARBA00023002"/>
    </source>
</evidence>
<organism evidence="3 4">
    <name type="scientific">Candidatus Coatesbacteria bacterium RBG_13_66_14</name>
    <dbReference type="NCBI Taxonomy" id="1817816"/>
    <lineage>
        <taxon>Bacteria</taxon>
        <taxon>Candidatus Coatesiibacteriota</taxon>
    </lineage>
</organism>
<dbReference type="Gene3D" id="3.40.920.10">
    <property type="entry name" value="Pyruvate-ferredoxin oxidoreductase, PFOR, domain III"/>
    <property type="match status" value="1"/>
</dbReference>
<keyword evidence="1" id="KW-0560">Oxidoreductase</keyword>
<name>A0A1F5F6X0_9BACT</name>
<reference evidence="3 4" key="1">
    <citation type="journal article" date="2016" name="Nat. Commun.">
        <title>Thousands of microbial genomes shed light on interconnected biogeochemical processes in an aquifer system.</title>
        <authorList>
            <person name="Anantharaman K."/>
            <person name="Brown C.T."/>
            <person name="Hug L.A."/>
            <person name="Sharon I."/>
            <person name="Castelle C.J."/>
            <person name="Probst A.J."/>
            <person name="Thomas B.C."/>
            <person name="Singh A."/>
            <person name="Wilkins M.J."/>
            <person name="Karaoz U."/>
            <person name="Brodie E.L."/>
            <person name="Williams K.H."/>
            <person name="Hubbard S.S."/>
            <person name="Banfield J.F."/>
        </authorList>
    </citation>
    <scope>NUCLEOTIDE SEQUENCE [LARGE SCALE GENOMIC DNA]</scope>
</reference>
<gene>
    <name evidence="3" type="ORF">A2Y64_01015</name>
</gene>
<dbReference type="Proteomes" id="UP000177187">
    <property type="component" value="Unassembled WGS sequence"/>
</dbReference>
<dbReference type="InterPro" id="IPR002869">
    <property type="entry name" value="Pyrv_flavodox_OxRed_cen"/>
</dbReference>
<dbReference type="GO" id="GO:0016903">
    <property type="term" value="F:oxidoreductase activity, acting on the aldehyde or oxo group of donors"/>
    <property type="evidence" value="ECO:0007669"/>
    <property type="project" value="InterPro"/>
</dbReference>
<dbReference type="STRING" id="1817816.A2Y64_01015"/>
<feature type="domain" description="Pyruvate/ketoisovalerate oxidoreductase catalytic" evidence="2">
    <location>
        <begin position="10"/>
        <end position="79"/>
    </location>
</feature>
<comment type="caution">
    <text evidence="3">The sequence shown here is derived from an EMBL/GenBank/DDBJ whole genome shotgun (WGS) entry which is preliminary data.</text>
</comment>
<evidence type="ECO:0000313" key="4">
    <source>
        <dbReference type="Proteomes" id="UP000177187"/>
    </source>
</evidence>
<accession>A0A1F5F6X0</accession>